<dbReference type="EMBL" id="BTSY01000183">
    <property type="protein sequence ID" value="GMT37584.1"/>
    <property type="molecule type" value="Genomic_DNA"/>
</dbReference>
<organism evidence="2 3">
    <name type="scientific">Pristionchus fissidentatus</name>
    <dbReference type="NCBI Taxonomy" id="1538716"/>
    <lineage>
        <taxon>Eukaryota</taxon>
        <taxon>Metazoa</taxon>
        <taxon>Ecdysozoa</taxon>
        <taxon>Nematoda</taxon>
        <taxon>Chromadorea</taxon>
        <taxon>Rhabditida</taxon>
        <taxon>Rhabditina</taxon>
        <taxon>Diplogasteromorpha</taxon>
        <taxon>Diplogasteroidea</taxon>
        <taxon>Neodiplogasteridae</taxon>
        <taxon>Pristionchus</taxon>
    </lineage>
</organism>
<evidence type="ECO:0000313" key="3">
    <source>
        <dbReference type="Proteomes" id="UP001432322"/>
    </source>
</evidence>
<gene>
    <name evidence="2" type="ORF">PFISCL1PPCAC_28881</name>
</gene>
<evidence type="ECO:0000313" key="2">
    <source>
        <dbReference type="EMBL" id="GMT37584.1"/>
    </source>
</evidence>
<name>A0AAV5X558_9BILA</name>
<feature type="non-terminal residue" evidence="2">
    <location>
        <position position="1"/>
    </location>
</feature>
<proteinExistence type="predicted"/>
<dbReference type="Proteomes" id="UP001432322">
    <property type="component" value="Unassembled WGS sequence"/>
</dbReference>
<evidence type="ECO:0000256" key="1">
    <source>
        <dbReference type="SAM" id="Coils"/>
    </source>
</evidence>
<comment type="caution">
    <text evidence="2">The sequence shown here is derived from an EMBL/GenBank/DDBJ whole genome shotgun (WGS) entry which is preliminary data.</text>
</comment>
<reference evidence="2" key="1">
    <citation type="submission" date="2023-10" db="EMBL/GenBank/DDBJ databases">
        <title>Genome assembly of Pristionchus species.</title>
        <authorList>
            <person name="Yoshida K."/>
            <person name="Sommer R.J."/>
        </authorList>
    </citation>
    <scope>NUCLEOTIDE SEQUENCE</scope>
    <source>
        <strain evidence="2">RS5133</strain>
    </source>
</reference>
<protein>
    <submittedName>
        <fullName evidence="2">Uncharacterized protein</fullName>
    </submittedName>
</protein>
<dbReference type="AlphaFoldDB" id="A0AAV5X558"/>
<keyword evidence="1" id="KW-0175">Coiled coil</keyword>
<sequence>LFQAKECSAKMLEQADRQREEMNELNEKRLREQEENTAKVDGIRMEQIEMTKGFAGAMINLTISNANSRESGLIVELSNALRAGLNETKSIHNTAVEATMIALNDFNYAPARVHLGQLGLKVDRVDQSLLTFGNALNRANSGCMQMIDEQMNSIGNLELGSWILPKNDWFSQSENGC</sequence>
<keyword evidence="3" id="KW-1185">Reference proteome</keyword>
<feature type="coiled-coil region" evidence="1">
    <location>
        <begin position="8"/>
        <end position="35"/>
    </location>
</feature>
<accession>A0AAV5X558</accession>